<name>A0AAV0YZ55_VICFA</name>
<dbReference type="EMBL" id="OX451736">
    <property type="protein sequence ID" value="CAI8589854.1"/>
    <property type="molecule type" value="Genomic_DNA"/>
</dbReference>
<evidence type="ECO:0000313" key="1">
    <source>
        <dbReference type="EMBL" id="CAI8589854.1"/>
    </source>
</evidence>
<dbReference type="AlphaFoldDB" id="A0AAV0YZ55"/>
<dbReference type="InterPro" id="IPR032675">
    <property type="entry name" value="LRR_dom_sf"/>
</dbReference>
<accession>A0AAV0YZ55</accession>
<dbReference type="Gene3D" id="3.80.10.10">
    <property type="entry name" value="Ribonuclease Inhibitor"/>
    <property type="match status" value="1"/>
</dbReference>
<proteinExistence type="predicted"/>
<dbReference type="Proteomes" id="UP001157006">
    <property type="component" value="Chromosome 1L"/>
</dbReference>
<gene>
    <name evidence="1" type="ORF">VFH_I413200</name>
</gene>
<organism evidence="1 2">
    <name type="scientific">Vicia faba</name>
    <name type="common">Broad bean</name>
    <name type="synonym">Faba vulgaris</name>
    <dbReference type="NCBI Taxonomy" id="3906"/>
    <lineage>
        <taxon>Eukaryota</taxon>
        <taxon>Viridiplantae</taxon>
        <taxon>Streptophyta</taxon>
        <taxon>Embryophyta</taxon>
        <taxon>Tracheophyta</taxon>
        <taxon>Spermatophyta</taxon>
        <taxon>Magnoliopsida</taxon>
        <taxon>eudicotyledons</taxon>
        <taxon>Gunneridae</taxon>
        <taxon>Pentapetalae</taxon>
        <taxon>rosids</taxon>
        <taxon>fabids</taxon>
        <taxon>Fabales</taxon>
        <taxon>Fabaceae</taxon>
        <taxon>Papilionoideae</taxon>
        <taxon>50 kb inversion clade</taxon>
        <taxon>NPAAA clade</taxon>
        <taxon>Hologalegina</taxon>
        <taxon>IRL clade</taxon>
        <taxon>Fabeae</taxon>
        <taxon>Vicia</taxon>
    </lineage>
</organism>
<keyword evidence="2" id="KW-1185">Reference proteome</keyword>
<sequence>MGGSSTEWIGHILSHCDSSIKTVKIEDCLTMNIPLHDCPQLESFFDERLPSSLRNLFLVKCSKLLIYSLKWPLPINSSMCDMYIQEVDMKSFPSEGLLPLSLTRLTITCCQNLKQLNYEGINHLPSLTTLIFNNCPNIQYLPVDSLPKSITSLQIRGNCLLLKQRCKKPNGKD</sequence>
<evidence type="ECO:0008006" key="3">
    <source>
        <dbReference type="Google" id="ProtNLM"/>
    </source>
</evidence>
<dbReference type="SUPFAM" id="SSF52058">
    <property type="entry name" value="L domain-like"/>
    <property type="match status" value="1"/>
</dbReference>
<evidence type="ECO:0000313" key="2">
    <source>
        <dbReference type="Proteomes" id="UP001157006"/>
    </source>
</evidence>
<protein>
    <recommendedName>
        <fullName evidence="3">Leucine-rich repeat domain, L domain-containing protein</fullName>
    </recommendedName>
</protein>
<reference evidence="1 2" key="1">
    <citation type="submission" date="2023-01" db="EMBL/GenBank/DDBJ databases">
        <authorList>
            <person name="Kreplak J."/>
        </authorList>
    </citation>
    <scope>NUCLEOTIDE SEQUENCE [LARGE SCALE GENOMIC DNA]</scope>
</reference>